<gene>
    <name evidence="3" type="ORF">SADUNF_Sadunf17G0124700</name>
</gene>
<reference evidence="3 4" key="1">
    <citation type="submission" date="2020-10" db="EMBL/GenBank/DDBJ databases">
        <title>Plant Genome Project.</title>
        <authorList>
            <person name="Zhang R.-G."/>
        </authorList>
    </citation>
    <scope>NUCLEOTIDE SEQUENCE [LARGE SCALE GENOMIC DNA]</scope>
    <source>
        <strain evidence="3">FAFU-HL-1</strain>
        <tissue evidence="3">Leaf</tissue>
    </source>
</reference>
<evidence type="ECO:0000256" key="1">
    <source>
        <dbReference type="SAM" id="MobiDB-lite"/>
    </source>
</evidence>
<evidence type="ECO:0000313" key="4">
    <source>
        <dbReference type="Proteomes" id="UP000657918"/>
    </source>
</evidence>
<organism evidence="3 4">
    <name type="scientific">Salix dunnii</name>
    <dbReference type="NCBI Taxonomy" id="1413687"/>
    <lineage>
        <taxon>Eukaryota</taxon>
        <taxon>Viridiplantae</taxon>
        <taxon>Streptophyta</taxon>
        <taxon>Embryophyta</taxon>
        <taxon>Tracheophyta</taxon>
        <taxon>Spermatophyta</taxon>
        <taxon>Magnoliopsida</taxon>
        <taxon>eudicotyledons</taxon>
        <taxon>Gunneridae</taxon>
        <taxon>Pentapetalae</taxon>
        <taxon>rosids</taxon>
        <taxon>fabids</taxon>
        <taxon>Malpighiales</taxon>
        <taxon>Salicaceae</taxon>
        <taxon>Saliceae</taxon>
        <taxon>Salix</taxon>
    </lineage>
</organism>
<comment type="caution">
    <text evidence="3">The sequence shown here is derived from an EMBL/GenBank/DDBJ whole genome shotgun (WGS) entry which is preliminary data.</text>
</comment>
<accession>A0A835JBA1</accession>
<name>A0A835JBA1_9ROSI</name>
<keyword evidence="2" id="KW-1133">Transmembrane helix</keyword>
<keyword evidence="2" id="KW-0472">Membrane</keyword>
<dbReference type="AlphaFoldDB" id="A0A835JBA1"/>
<dbReference type="Proteomes" id="UP000657918">
    <property type="component" value="Unassembled WGS sequence"/>
</dbReference>
<sequence>MNSVGRGTTPLEAMKLLNGPFKFIEVVTMVMFLSLILTANVATPPPMSSPILIVPGFFAARTSSIVKSSDPSMICLEAHRLLSLPSGRAQHSQAEQQGGNGGEGEDIKRLSSLGNRVQAWPTEGKKVSESKFALKPKGRTWPEEKAKNSDGRSIVACGVSGFPVPSKPLVLRLLLLVNVVVVEIGLREQEEE</sequence>
<evidence type="ECO:0000256" key="2">
    <source>
        <dbReference type="SAM" id="Phobius"/>
    </source>
</evidence>
<keyword evidence="2" id="KW-0812">Transmembrane</keyword>
<evidence type="ECO:0000313" key="3">
    <source>
        <dbReference type="EMBL" id="KAF9664135.1"/>
    </source>
</evidence>
<dbReference type="EMBL" id="JADGMS010000017">
    <property type="protein sequence ID" value="KAF9664135.1"/>
    <property type="molecule type" value="Genomic_DNA"/>
</dbReference>
<dbReference type="OrthoDB" id="1740661at2759"/>
<proteinExistence type="predicted"/>
<protein>
    <submittedName>
        <fullName evidence="3">Uncharacterized protein</fullName>
    </submittedName>
</protein>
<keyword evidence="4" id="KW-1185">Reference proteome</keyword>
<feature type="region of interest" description="Disordered" evidence="1">
    <location>
        <begin position="86"/>
        <end position="108"/>
    </location>
</feature>
<feature type="transmembrane region" description="Helical" evidence="2">
    <location>
        <begin position="21"/>
        <end position="42"/>
    </location>
</feature>